<dbReference type="EMBL" id="JAGSXJ010000002">
    <property type="protein sequence ID" value="KAH6695842.1"/>
    <property type="molecule type" value="Genomic_DNA"/>
</dbReference>
<proteinExistence type="predicted"/>
<evidence type="ECO:0000313" key="3">
    <source>
        <dbReference type="Proteomes" id="UP000770015"/>
    </source>
</evidence>
<name>A0A9P8VMS1_9PEZI</name>
<evidence type="ECO:0000256" key="1">
    <source>
        <dbReference type="SAM" id="MobiDB-lite"/>
    </source>
</evidence>
<reference evidence="2" key="1">
    <citation type="journal article" date="2021" name="Nat. Commun.">
        <title>Genetic determinants of endophytism in the Arabidopsis root mycobiome.</title>
        <authorList>
            <person name="Mesny F."/>
            <person name="Miyauchi S."/>
            <person name="Thiergart T."/>
            <person name="Pickel B."/>
            <person name="Atanasova L."/>
            <person name="Karlsson M."/>
            <person name="Huettel B."/>
            <person name="Barry K.W."/>
            <person name="Haridas S."/>
            <person name="Chen C."/>
            <person name="Bauer D."/>
            <person name="Andreopoulos W."/>
            <person name="Pangilinan J."/>
            <person name="LaButti K."/>
            <person name="Riley R."/>
            <person name="Lipzen A."/>
            <person name="Clum A."/>
            <person name="Drula E."/>
            <person name="Henrissat B."/>
            <person name="Kohler A."/>
            <person name="Grigoriev I.V."/>
            <person name="Martin F.M."/>
            <person name="Hacquard S."/>
        </authorList>
    </citation>
    <scope>NUCLEOTIDE SEQUENCE</scope>
    <source>
        <strain evidence="2">MPI-SDFR-AT-0117</strain>
    </source>
</reference>
<dbReference type="Proteomes" id="UP000770015">
    <property type="component" value="Unassembled WGS sequence"/>
</dbReference>
<comment type="caution">
    <text evidence="2">The sequence shown here is derived from an EMBL/GenBank/DDBJ whole genome shotgun (WGS) entry which is preliminary data.</text>
</comment>
<feature type="region of interest" description="Disordered" evidence="1">
    <location>
        <begin position="125"/>
        <end position="155"/>
    </location>
</feature>
<keyword evidence="3" id="KW-1185">Reference proteome</keyword>
<accession>A0A9P8VMS1</accession>
<sequence length="208" mass="22574">MARPAASPCDDDSGRGGRRLHLLSRQGHLTGGRYRARGCPLPDQEALPRFGGPDGWDRSTAYYRLAPRGMRRKVRLGLGLDCGCCRDPGVAARVWFTTSKIPPSFRSAPRVEDVLRGGGGLCETAGREKKRKNPREFQGWGGERKGRESSGDEEVESSVCVRQDTGLRVALRRGAVGARGGACAKVVQSEVSGCFVLRMGGEMRGRSR</sequence>
<protein>
    <submittedName>
        <fullName evidence="2">Uncharacterized protein</fullName>
    </submittedName>
</protein>
<evidence type="ECO:0000313" key="2">
    <source>
        <dbReference type="EMBL" id="KAH6695842.1"/>
    </source>
</evidence>
<organism evidence="2 3">
    <name type="scientific">Plectosphaerella plurivora</name>
    <dbReference type="NCBI Taxonomy" id="936078"/>
    <lineage>
        <taxon>Eukaryota</taxon>
        <taxon>Fungi</taxon>
        <taxon>Dikarya</taxon>
        <taxon>Ascomycota</taxon>
        <taxon>Pezizomycotina</taxon>
        <taxon>Sordariomycetes</taxon>
        <taxon>Hypocreomycetidae</taxon>
        <taxon>Glomerellales</taxon>
        <taxon>Plectosphaerellaceae</taxon>
        <taxon>Plectosphaerella</taxon>
    </lineage>
</organism>
<gene>
    <name evidence="2" type="ORF">F5X68DRAFT_32649</name>
</gene>
<dbReference type="AlphaFoldDB" id="A0A9P8VMS1"/>